<organism evidence="2 3">
    <name type="scientific">Engystomops pustulosus</name>
    <name type="common">Tungara frog</name>
    <name type="synonym">Physalaemus pustulosus</name>
    <dbReference type="NCBI Taxonomy" id="76066"/>
    <lineage>
        <taxon>Eukaryota</taxon>
        <taxon>Metazoa</taxon>
        <taxon>Chordata</taxon>
        <taxon>Craniata</taxon>
        <taxon>Vertebrata</taxon>
        <taxon>Euteleostomi</taxon>
        <taxon>Amphibia</taxon>
        <taxon>Batrachia</taxon>
        <taxon>Anura</taxon>
        <taxon>Neobatrachia</taxon>
        <taxon>Hyloidea</taxon>
        <taxon>Leptodactylidae</taxon>
        <taxon>Leiuperinae</taxon>
        <taxon>Engystomops</taxon>
    </lineage>
</organism>
<name>A0AAV7AR34_ENGPU</name>
<dbReference type="EMBL" id="WNYA01000007">
    <property type="protein sequence ID" value="KAG8564019.1"/>
    <property type="molecule type" value="Genomic_DNA"/>
</dbReference>
<protein>
    <submittedName>
        <fullName evidence="2">Uncharacterized protein</fullName>
    </submittedName>
</protein>
<feature type="transmembrane region" description="Helical" evidence="1">
    <location>
        <begin position="65"/>
        <end position="84"/>
    </location>
</feature>
<keyword evidence="3" id="KW-1185">Reference proteome</keyword>
<gene>
    <name evidence="2" type="ORF">GDO81_016294</name>
</gene>
<keyword evidence="1" id="KW-0812">Transmembrane</keyword>
<evidence type="ECO:0000313" key="3">
    <source>
        <dbReference type="Proteomes" id="UP000824782"/>
    </source>
</evidence>
<dbReference type="Proteomes" id="UP000824782">
    <property type="component" value="Unassembled WGS sequence"/>
</dbReference>
<accession>A0AAV7AR34</accession>
<keyword evidence="1" id="KW-1133">Transmembrane helix</keyword>
<reference evidence="2" key="1">
    <citation type="thesis" date="2020" institute="ProQuest LLC" country="789 East Eisenhower Parkway, Ann Arbor, MI, USA">
        <title>Comparative Genomics and Chromosome Evolution.</title>
        <authorList>
            <person name="Mudd A.B."/>
        </authorList>
    </citation>
    <scope>NUCLEOTIDE SEQUENCE</scope>
    <source>
        <strain evidence="2">237g6f4</strain>
        <tissue evidence="2">Blood</tissue>
    </source>
</reference>
<comment type="caution">
    <text evidence="2">The sequence shown here is derived from an EMBL/GenBank/DDBJ whole genome shotgun (WGS) entry which is preliminary data.</text>
</comment>
<sequence>MYIDKLPNILPPTLNLMFLYCVYKWSAPLSEQVKSDPARHCSSSQGSSVCPNLQASRGVMFQVTLYYLVFVWPKCGGSTFYLLYFT</sequence>
<keyword evidence="1" id="KW-0472">Membrane</keyword>
<proteinExistence type="predicted"/>
<evidence type="ECO:0000313" key="2">
    <source>
        <dbReference type="EMBL" id="KAG8564019.1"/>
    </source>
</evidence>
<dbReference type="AlphaFoldDB" id="A0AAV7AR34"/>
<evidence type="ECO:0000256" key="1">
    <source>
        <dbReference type="SAM" id="Phobius"/>
    </source>
</evidence>